<proteinExistence type="predicted"/>
<feature type="non-terminal residue" evidence="1">
    <location>
        <position position="1"/>
    </location>
</feature>
<protein>
    <submittedName>
        <fullName evidence="1">Uncharacterized protein</fullName>
    </submittedName>
</protein>
<evidence type="ECO:0000313" key="1">
    <source>
        <dbReference type="EMBL" id="KKK68460.1"/>
    </source>
</evidence>
<name>A0A0F8Y4C9_9ZZZZ</name>
<gene>
    <name evidence="1" type="ORF">LCGC14_2943830</name>
</gene>
<sequence>LNRKGRLSKRKGNTLFAQDLSDTKWTGIGRFTPTATNDFMMVASGGTVLRSTSAASWVVVNPASSISVTANKEFIQADKLLFIYDGVNFPSYYDGTTYREGEDNIASSPIAKYAAWFKNFLFVTNGVIEKDWVWFSNNLEPLVFTVTDVFKVNTGDGQEVLALNPFKNNEMIIYKERSVWLLDITGTTPLVDWSLQPIIEDIGLIAPRTVSMVGNDQWFLSSEPIGIRSLVRTNLDKIKTSLISQPIQDIFDGTGDSNLVINKTTIDKAAAIFFDNKYILSYSAGTSTVNNAVLVFDAIPNAWYLITGWFVEDWVIFDNNLYFIDSTDGRVLRAFNGNNDQASGPIVTNTAASGPTIRGVNFHLESKSFDFESPELF</sequence>
<dbReference type="EMBL" id="LAZR01059125">
    <property type="protein sequence ID" value="KKK68460.1"/>
    <property type="molecule type" value="Genomic_DNA"/>
</dbReference>
<reference evidence="1" key="1">
    <citation type="journal article" date="2015" name="Nature">
        <title>Complex archaea that bridge the gap between prokaryotes and eukaryotes.</title>
        <authorList>
            <person name="Spang A."/>
            <person name="Saw J.H."/>
            <person name="Jorgensen S.L."/>
            <person name="Zaremba-Niedzwiedzka K."/>
            <person name="Martijn J."/>
            <person name="Lind A.E."/>
            <person name="van Eijk R."/>
            <person name="Schleper C."/>
            <person name="Guy L."/>
            <person name="Ettema T.J."/>
        </authorList>
    </citation>
    <scope>NUCLEOTIDE SEQUENCE</scope>
</reference>
<feature type="non-terminal residue" evidence="1">
    <location>
        <position position="377"/>
    </location>
</feature>
<comment type="caution">
    <text evidence="1">The sequence shown here is derived from an EMBL/GenBank/DDBJ whole genome shotgun (WGS) entry which is preliminary data.</text>
</comment>
<dbReference type="AlphaFoldDB" id="A0A0F8Y4C9"/>
<accession>A0A0F8Y4C9</accession>
<organism evidence="1">
    <name type="scientific">marine sediment metagenome</name>
    <dbReference type="NCBI Taxonomy" id="412755"/>
    <lineage>
        <taxon>unclassified sequences</taxon>
        <taxon>metagenomes</taxon>
        <taxon>ecological metagenomes</taxon>
    </lineage>
</organism>